<protein>
    <submittedName>
        <fullName evidence="1">Uncharacterized protein</fullName>
    </submittedName>
</protein>
<dbReference type="AlphaFoldDB" id="A0A730IGX6"/>
<evidence type="ECO:0000313" key="1">
    <source>
        <dbReference type="EMBL" id="HAE3754680.1"/>
    </source>
</evidence>
<name>A0A730IGX6_SALET</name>
<reference evidence="1" key="1">
    <citation type="journal article" date="2018" name="Genome Biol.">
        <title>SKESA: strategic k-mer extension for scrupulous assemblies.</title>
        <authorList>
            <person name="Souvorov A."/>
            <person name="Agarwala R."/>
            <person name="Lipman D.J."/>
        </authorList>
    </citation>
    <scope>NUCLEOTIDE SEQUENCE</scope>
    <source>
        <strain evidence="1">11-7712</strain>
    </source>
</reference>
<gene>
    <name evidence="1" type="ORF">G4A16_004564</name>
</gene>
<dbReference type="EMBL" id="DAARSL010000069">
    <property type="protein sequence ID" value="HAE3754680.1"/>
    <property type="molecule type" value="Genomic_DNA"/>
</dbReference>
<organism evidence="1">
    <name type="scientific">Salmonella enterica subsp. enterica serovar Cerro</name>
    <dbReference type="NCBI Taxonomy" id="340188"/>
    <lineage>
        <taxon>Bacteria</taxon>
        <taxon>Pseudomonadati</taxon>
        <taxon>Pseudomonadota</taxon>
        <taxon>Gammaproteobacteria</taxon>
        <taxon>Enterobacterales</taxon>
        <taxon>Enterobacteriaceae</taxon>
        <taxon>Salmonella</taxon>
    </lineage>
</organism>
<sequence>MSVRFRDACQGGGAYGKTATPWLYRFPVKFLPGIFQEISAPFVSHFRSPQPNDRAQRVSERGSGIYPVSHILLTHRCRLFLLPHEALH</sequence>
<reference evidence="1" key="2">
    <citation type="submission" date="2018-07" db="EMBL/GenBank/DDBJ databases">
        <authorList>
            <consortium name="NCBI Pathogen Detection Project"/>
        </authorList>
    </citation>
    <scope>NUCLEOTIDE SEQUENCE</scope>
    <source>
        <strain evidence="1">11-7712</strain>
    </source>
</reference>
<proteinExistence type="predicted"/>
<comment type="caution">
    <text evidence="1">The sequence shown here is derived from an EMBL/GenBank/DDBJ whole genome shotgun (WGS) entry which is preliminary data.</text>
</comment>
<accession>A0A730IGX6</accession>